<organism evidence="11 12">
    <name type="scientific">Helicobacter ailurogastricus</name>
    <dbReference type="NCBI Taxonomy" id="1578720"/>
    <lineage>
        <taxon>Bacteria</taxon>
        <taxon>Pseudomonadati</taxon>
        <taxon>Campylobacterota</taxon>
        <taxon>Epsilonproteobacteria</taxon>
        <taxon>Campylobacterales</taxon>
        <taxon>Helicobacteraceae</taxon>
        <taxon>Helicobacter</taxon>
    </lineage>
</organism>
<proteinExistence type="inferred from homology"/>
<dbReference type="PANTHER" id="PTHR35091:SF2">
    <property type="entry name" value="FLAGELLAR PROTEIN FLIL"/>
    <property type="match status" value="1"/>
</dbReference>
<dbReference type="AlphaFoldDB" id="A0A0K2Y104"/>
<evidence type="ECO:0000256" key="6">
    <source>
        <dbReference type="ARBA" id="ARBA00022692"/>
    </source>
</evidence>
<comment type="function">
    <text evidence="1 10">Controls the rotational direction of flagella during chemotaxis.</text>
</comment>
<keyword evidence="11" id="KW-0966">Cell projection</keyword>
<dbReference type="EMBL" id="CDMG01000002">
    <property type="protein sequence ID" value="CRF52017.1"/>
    <property type="molecule type" value="Genomic_DNA"/>
</dbReference>
<comment type="similarity">
    <text evidence="3 10">Belongs to the FliL family.</text>
</comment>
<evidence type="ECO:0000256" key="10">
    <source>
        <dbReference type="RuleBase" id="RU364125"/>
    </source>
</evidence>
<dbReference type="GO" id="GO:0071978">
    <property type="term" value="P:bacterial-type flagellum-dependent swarming motility"/>
    <property type="evidence" value="ECO:0007669"/>
    <property type="project" value="TreeGrafter"/>
</dbReference>
<evidence type="ECO:0000256" key="1">
    <source>
        <dbReference type="ARBA" id="ARBA00002254"/>
    </source>
</evidence>
<evidence type="ECO:0000313" key="12">
    <source>
        <dbReference type="Proteomes" id="UP000043437"/>
    </source>
</evidence>
<sequence length="183" mass="20374">MADEVKEPKKNKALLFVIVGTIVVMIVLIGVIAILLLNKNSDKDGAKEGLVDNKMRQVRESSKLNDNGGKSDLMVRSSDYLSLGPLYPLDSPFVVNLITQNGRRYLKTSITLELSDAKLLAEVKNKETAIKDTIIEILSSKSIEEISTLKGKNKLKEEIRSNINSFLIDGFVKNVFFTEFVVQ</sequence>
<feature type="transmembrane region" description="Helical" evidence="10">
    <location>
        <begin position="13"/>
        <end position="37"/>
    </location>
</feature>
<evidence type="ECO:0000256" key="2">
    <source>
        <dbReference type="ARBA" id="ARBA00004162"/>
    </source>
</evidence>
<dbReference type="PANTHER" id="PTHR35091">
    <property type="entry name" value="FLAGELLAR PROTEIN FLIL"/>
    <property type="match status" value="1"/>
</dbReference>
<keyword evidence="5 10" id="KW-0145">Chemotaxis</keyword>
<gene>
    <name evidence="11" type="ORF">HAL07_01430</name>
</gene>
<dbReference type="NCBIfam" id="NF006283">
    <property type="entry name" value="PRK08455.1"/>
    <property type="match status" value="1"/>
</dbReference>
<evidence type="ECO:0000256" key="9">
    <source>
        <dbReference type="ARBA" id="ARBA00023136"/>
    </source>
</evidence>
<keyword evidence="11" id="KW-0282">Flagellum</keyword>
<keyword evidence="4 10" id="KW-1003">Cell membrane</keyword>
<dbReference type="Pfam" id="PF03748">
    <property type="entry name" value="FliL"/>
    <property type="match status" value="1"/>
</dbReference>
<dbReference type="Proteomes" id="UP000043437">
    <property type="component" value="Unassembled WGS sequence"/>
</dbReference>
<keyword evidence="8 10" id="KW-1133">Transmembrane helix</keyword>
<name>A0A0K2Y104_9HELI</name>
<reference evidence="12" key="1">
    <citation type="submission" date="2014-12" db="EMBL/GenBank/DDBJ databases">
        <authorList>
            <person name="Jaenicke S."/>
        </authorList>
    </citation>
    <scope>NUCLEOTIDE SEQUENCE [LARGE SCALE GENOMIC DNA]</scope>
</reference>
<evidence type="ECO:0000256" key="5">
    <source>
        <dbReference type="ARBA" id="ARBA00022500"/>
    </source>
</evidence>
<dbReference type="GeneID" id="82131180"/>
<evidence type="ECO:0000256" key="4">
    <source>
        <dbReference type="ARBA" id="ARBA00022475"/>
    </source>
</evidence>
<dbReference type="InterPro" id="IPR005503">
    <property type="entry name" value="FliL"/>
</dbReference>
<keyword evidence="7 10" id="KW-0283">Flagellar rotation</keyword>
<accession>A0A0K2Y104</accession>
<keyword evidence="6 10" id="KW-0812">Transmembrane</keyword>
<dbReference type="GO" id="GO:0005886">
    <property type="term" value="C:plasma membrane"/>
    <property type="evidence" value="ECO:0007669"/>
    <property type="project" value="UniProtKB-SubCell"/>
</dbReference>
<dbReference type="GO" id="GO:0006935">
    <property type="term" value="P:chemotaxis"/>
    <property type="evidence" value="ECO:0007669"/>
    <property type="project" value="UniProtKB-KW"/>
</dbReference>
<protein>
    <recommendedName>
        <fullName evidence="10">Flagellar protein FliL</fullName>
    </recommendedName>
</protein>
<evidence type="ECO:0000256" key="8">
    <source>
        <dbReference type="ARBA" id="ARBA00022989"/>
    </source>
</evidence>
<evidence type="ECO:0000256" key="7">
    <source>
        <dbReference type="ARBA" id="ARBA00022779"/>
    </source>
</evidence>
<keyword evidence="11" id="KW-0969">Cilium</keyword>
<comment type="subcellular location">
    <subcellularLocation>
        <location evidence="2">Cell membrane</location>
        <topology evidence="2">Single-pass membrane protein</topology>
    </subcellularLocation>
</comment>
<evidence type="ECO:0000313" key="11">
    <source>
        <dbReference type="EMBL" id="CRF52017.1"/>
    </source>
</evidence>
<dbReference type="GO" id="GO:0009425">
    <property type="term" value="C:bacterial-type flagellum basal body"/>
    <property type="evidence" value="ECO:0007669"/>
    <property type="project" value="InterPro"/>
</dbReference>
<keyword evidence="9 10" id="KW-0472">Membrane</keyword>
<evidence type="ECO:0000256" key="3">
    <source>
        <dbReference type="ARBA" id="ARBA00008281"/>
    </source>
</evidence>
<dbReference type="RefSeq" id="WP_053944775.1">
    <property type="nucleotide sequence ID" value="NZ_BSWO01000028.1"/>
</dbReference>